<dbReference type="KEGG" id="scad:DN051_37155"/>
<dbReference type="EMBL" id="CP030073">
    <property type="protein sequence ID" value="AWW41597.1"/>
    <property type="molecule type" value="Genomic_DNA"/>
</dbReference>
<name>A0A2Z4J9I6_9ACTN</name>
<proteinExistence type="predicted"/>
<reference evidence="1 2" key="1">
    <citation type="journal article" date="2019" name="Int. J. Syst. Evol. Microbiol.">
        <title>Streptomyces cadmiisoli sp. nov., a novel actinomycete isolated from cadmium-contaminated soil.</title>
        <authorList>
            <person name="Li K."/>
            <person name="Tang X."/>
            <person name="Zhao J."/>
            <person name="Guo Y."/>
            <person name="Tang Y."/>
            <person name="Gao J."/>
        </authorList>
    </citation>
    <scope>NUCLEOTIDE SEQUENCE [LARGE SCALE GENOMIC DNA]</scope>
    <source>
        <strain evidence="1 2">ZFG47</strain>
    </source>
</reference>
<gene>
    <name evidence="1" type="ORF">DN051_37155</name>
</gene>
<dbReference type="RefSeq" id="WP_112441151.1">
    <property type="nucleotide sequence ID" value="NZ_CP030073.1"/>
</dbReference>
<evidence type="ECO:0000313" key="1">
    <source>
        <dbReference type="EMBL" id="AWW41597.1"/>
    </source>
</evidence>
<dbReference type="Proteomes" id="UP000249616">
    <property type="component" value="Chromosome"/>
</dbReference>
<accession>A0A2Z4J9I6</accession>
<organism evidence="1 2">
    <name type="scientific">Streptomyces cadmiisoli</name>
    <dbReference type="NCBI Taxonomy" id="2184053"/>
    <lineage>
        <taxon>Bacteria</taxon>
        <taxon>Bacillati</taxon>
        <taxon>Actinomycetota</taxon>
        <taxon>Actinomycetes</taxon>
        <taxon>Kitasatosporales</taxon>
        <taxon>Streptomycetaceae</taxon>
        <taxon>Streptomyces</taxon>
        <taxon>Streptomyces aurantiacus group</taxon>
    </lineage>
</organism>
<keyword evidence="2" id="KW-1185">Reference proteome</keyword>
<dbReference type="AlphaFoldDB" id="A0A2Z4J9I6"/>
<sequence>MTSSHRQNDSEHLGHLSPHQMILDSTDWASLATPSGTGEALPAALKRILDTDPIARATAVSDVLRAVTHQNTIYPATVPVALCIAAVLDHPAITAGEFEDVAGMPPRRPTLVSLLDWLSDAAYDANDESLAISERPYGEGILHEDAEMRAFRDLRPAIFAPVYRLLCHGRADVHDAALIATIPLTEHPVLITYRGKLTDHAHRLLATSTDRRKRDRVLDALKVWGHDVRSLESAEDVAARELRVRRATGRASWAGGYSESPPF</sequence>
<evidence type="ECO:0000313" key="2">
    <source>
        <dbReference type="Proteomes" id="UP000249616"/>
    </source>
</evidence>
<protein>
    <submittedName>
        <fullName evidence="1">Uncharacterized protein</fullName>
    </submittedName>
</protein>